<dbReference type="InterPro" id="IPR032823">
    <property type="entry name" value="BCA_ABC_TP_C"/>
</dbReference>
<accession>A0A6J7QYN9</accession>
<dbReference type="Pfam" id="PF12399">
    <property type="entry name" value="BCA_ABC_TP_C"/>
    <property type="match status" value="1"/>
</dbReference>
<dbReference type="Gene3D" id="3.40.50.300">
    <property type="entry name" value="P-loop containing nucleotide triphosphate hydrolases"/>
    <property type="match status" value="1"/>
</dbReference>
<feature type="domain" description="ABC transporter" evidence="4">
    <location>
        <begin position="8"/>
        <end position="259"/>
    </location>
</feature>
<evidence type="ECO:0000313" key="7">
    <source>
        <dbReference type="EMBL" id="CAB5022075.1"/>
    </source>
</evidence>
<gene>
    <name evidence="5" type="ORF">UFOPK3164_01416</name>
    <name evidence="6" type="ORF">UFOPK3427_01159</name>
    <name evidence="7" type="ORF">UFOPK4112_00982</name>
</gene>
<dbReference type="InterPro" id="IPR027417">
    <property type="entry name" value="P-loop_NTPase"/>
</dbReference>
<dbReference type="GO" id="GO:0005886">
    <property type="term" value="C:plasma membrane"/>
    <property type="evidence" value="ECO:0007669"/>
    <property type="project" value="TreeGrafter"/>
</dbReference>
<dbReference type="SMART" id="SM00382">
    <property type="entry name" value="AAA"/>
    <property type="match status" value="1"/>
</dbReference>
<dbReference type="SUPFAM" id="SSF52540">
    <property type="entry name" value="P-loop containing nucleoside triphosphate hydrolases"/>
    <property type="match status" value="1"/>
</dbReference>
<dbReference type="GO" id="GO:0005524">
    <property type="term" value="F:ATP binding"/>
    <property type="evidence" value="ECO:0007669"/>
    <property type="project" value="UniProtKB-KW"/>
</dbReference>
<protein>
    <submittedName>
        <fullName evidence="7">Unannotated protein</fullName>
    </submittedName>
</protein>
<organism evidence="7">
    <name type="scientific">freshwater metagenome</name>
    <dbReference type="NCBI Taxonomy" id="449393"/>
    <lineage>
        <taxon>unclassified sequences</taxon>
        <taxon>metagenomes</taxon>
        <taxon>ecological metagenomes</taxon>
    </lineage>
</organism>
<evidence type="ECO:0000259" key="4">
    <source>
        <dbReference type="PROSITE" id="PS50893"/>
    </source>
</evidence>
<keyword evidence="3" id="KW-0067">ATP-binding</keyword>
<dbReference type="Pfam" id="PF00005">
    <property type="entry name" value="ABC_tran"/>
    <property type="match status" value="1"/>
</dbReference>
<evidence type="ECO:0000313" key="5">
    <source>
        <dbReference type="EMBL" id="CAB4833108.1"/>
    </source>
</evidence>
<dbReference type="PROSITE" id="PS50893">
    <property type="entry name" value="ABC_TRANSPORTER_2"/>
    <property type="match status" value="1"/>
</dbReference>
<proteinExistence type="predicted"/>
<dbReference type="EMBL" id="CAFBLT010000001">
    <property type="protein sequence ID" value="CAB4876404.1"/>
    <property type="molecule type" value="Genomic_DNA"/>
</dbReference>
<evidence type="ECO:0000256" key="1">
    <source>
        <dbReference type="ARBA" id="ARBA00022448"/>
    </source>
</evidence>
<sequence>MSADDQVLVGRSITKRFGGLVALNDVSIEVPKRSIVGLVGPNGAGKSTLFGCLSGLTRPEGGSVMLNGRDVTRTKPQKRARLGMARTFQQPELFTGLTVREHIVLAHRVRFERRRLWSDMVGPRSIMKPPASETEAVDAIIELLEIERLASMPVTALPLGSTRLVEVARALACAPDVLLLDEPLSGLDVNESEALARALVKVVTEAERDLSLLLVEHDVATVLAISKKIYVLDFGQLIASGTPDEIRSSDIVRAAYLGDDAVSETAAD</sequence>
<evidence type="ECO:0000256" key="3">
    <source>
        <dbReference type="ARBA" id="ARBA00022840"/>
    </source>
</evidence>
<dbReference type="CDD" id="cd03219">
    <property type="entry name" value="ABC_Mj1267_LivG_branched"/>
    <property type="match status" value="1"/>
</dbReference>
<keyword evidence="2" id="KW-0547">Nucleotide-binding</keyword>
<dbReference type="InterPro" id="IPR003593">
    <property type="entry name" value="AAA+_ATPase"/>
</dbReference>
<dbReference type="GO" id="GO:0016887">
    <property type="term" value="F:ATP hydrolysis activity"/>
    <property type="evidence" value="ECO:0007669"/>
    <property type="project" value="InterPro"/>
</dbReference>
<dbReference type="EMBL" id="CAFABE010000083">
    <property type="protein sequence ID" value="CAB4833108.1"/>
    <property type="molecule type" value="Genomic_DNA"/>
</dbReference>
<evidence type="ECO:0000256" key="2">
    <source>
        <dbReference type="ARBA" id="ARBA00022741"/>
    </source>
</evidence>
<dbReference type="PANTHER" id="PTHR45772:SF1">
    <property type="entry name" value="ABC TRANSPORTER ATP-BINDING PROTEIN"/>
    <property type="match status" value="1"/>
</dbReference>
<dbReference type="InterPro" id="IPR003439">
    <property type="entry name" value="ABC_transporter-like_ATP-bd"/>
</dbReference>
<dbReference type="AlphaFoldDB" id="A0A6J7QYN9"/>
<reference evidence="7" key="1">
    <citation type="submission" date="2020-05" db="EMBL/GenBank/DDBJ databases">
        <authorList>
            <person name="Chiriac C."/>
            <person name="Salcher M."/>
            <person name="Ghai R."/>
            <person name="Kavagutti S V."/>
        </authorList>
    </citation>
    <scope>NUCLEOTIDE SEQUENCE</scope>
</reference>
<name>A0A6J7QYN9_9ZZZZ</name>
<keyword evidence="1" id="KW-0813">Transport</keyword>
<dbReference type="PANTHER" id="PTHR45772">
    <property type="entry name" value="CONSERVED COMPONENT OF ABC TRANSPORTER FOR NATURAL AMINO ACIDS-RELATED"/>
    <property type="match status" value="1"/>
</dbReference>
<evidence type="ECO:0000313" key="6">
    <source>
        <dbReference type="EMBL" id="CAB4876404.1"/>
    </source>
</evidence>
<dbReference type="InterPro" id="IPR051120">
    <property type="entry name" value="ABC_AA/LPS_Transport"/>
</dbReference>
<dbReference type="EMBL" id="CAFBPM010000008">
    <property type="protein sequence ID" value="CAB5022075.1"/>
    <property type="molecule type" value="Genomic_DNA"/>
</dbReference>